<dbReference type="AlphaFoldDB" id="A0A1X7UD32"/>
<dbReference type="EnsemblMetazoa" id="Aqu2.1.25667_001">
    <property type="protein sequence ID" value="Aqu2.1.25667_001"/>
    <property type="gene ID" value="Aqu2.1.25667"/>
</dbReference>
<organism evidence="1">
    <name type="scientific">Amphimedon queenslandica</name>
    <name type="common">Sponge</name>
    <dbReference type="NCBI Taxonomy" id="400682"/>
    <lineage>
        <taxon>Eukaryota</taxon>
        <taxon>Metazoa</taxon>
        <taxon>Porifera</taxon>
        <taxon>Demospongiae</taxon>
        <taxon>Heteroscleromorpha</taxon>
        <taxon>Haplosclerida</taxon>
        <taxon>Niphatidae</taxon>
        <taxon>Amphimedon</taxon>
    </lineage>
</organism>
<accession>A0A1X7UD32</accession>
<evidence type="ECO:0000313" key="1">
    <source>
        <dbReference type="EnsemblMetazoa" id="Aqu2.1.25667_001"/>
    </source>
</evidence>
<proteinExistence type="predicted"/>
<name>A0A1X7UD32_AMPQE</name>
<sequence length="171" mass="18896">MRVDLAAEVLSQSVAVALKVHLTNEAETAVFVDMKNEDEDTDDLVVLDCFVDADHDVLEGSADSDDNDDVADKHIWVNSINSGLINCTSNFYSFLRAVELELKCSLTPDTQHLGQPEQAALVISCKPPVVDAWRVLMENEDPSDDQEVVQTTITIQNLESGRQKLLKEIVP</sequence>
<dbReference type="InParanoid" id="A0A1X7UD32"/>
<reference evidence="1" key="1">
    <citation type="submission" date="2017-05" db="UniProtKB">
        <authorList>
            <consortium name="EnsemblMetazoa"/>
        </authorList>
    </citation>
    <scope>IDENTIFICATION</scope>
</reference>
<protein>
    <submittedName>
        <fullName evidence="1">Uncharacterized protein</fullName>
    </submittedName>
</protein>